<comment type="similarity">
    <text evidence="7">Belongs to the binding-protein-dependent transport system permease family.</text>
</comment>
<dbReference type="AlphaFoldDB" id="A0A158HJG4"/>
<evidence type="ECO:0000256" key="6">
    <source>
        <dbReference type="ARBA" id="ARBA00023136"/>
    </source>
</evidence>
<feature type="transmembrane region" description="Helical" evidence="7">
    <location>
        <begin position="197"/>
        <end position="222"/>
    </location>
</feature>
<feature type="transmembrane region" description="Helical" evidence="7">
    <location>
        <begin position="257"/>
        <end position="280"/>
    </location>
</feature>
<proteinExistence type="inferred from homology"/>
<dbReference type="Pfam" id="PF12911">
    <property type="entry name" value="OppC_N"/>
    <property type="match status" value="1"/>
</dbReference>
<dbReference type="Proteomes" id="UP000054740">
    <property type="component" value="Unassembled WGS sequence"/>
</dbReference>
<feature type="transmembrane region" description="Helical" evidence="7">
    <location>
        <begin position="123"/>
        <end position="148"/>
    </location>
</feature>
<evidence type="ECO:0000256" key="3">
    <source>
        <dbReference type="ARBA" id="ARBA00022475"/>
    </source>
</evidence>
<evidence type="ECO:0000256" key="2">
    <source>
        <dbReference type="ARBA" id="ARBA00022448"/>
    </source>
</evidence>
<keyword evidence="4 7" id="KW-0812">Transmembrane</keyword>
<keyword evidence="5 7" id="KW-1133">Transmembrane helix</keyword>
<evidence type="ECO:0000256" key="1">
    <source>
        <dbReference type="ARBA" id="ARBA00004651"/>
    </source>
</evidence>
<dbReference type="SUPFAM" id="SSF161098">
    <property type="entry name" value="MetI-like"/>
    <property type="match status" value="1"/>
</dbReference>
<evidence type="ECO:0000313" key="9">
    <source>
        <dbReference type="EMBL" id="SAL44101.1"/>
    </source>
</evidence>
<evidence type="ECO:0000256" key="7">
    <source>
        <dbReference type="RuleBase" id="RU363032"/>
    </source>
</evidence>
<dbReference type="PROSITE" id="PS50928">
    <property type="entry name" value="ABC_TM1"/>
    <property type="match status" value="1"/>
</dbReference>
<dbReference type="Gene3D" id="1.10.3720.10">
    <property type="entry name" value="MetI-like"/>
    <property type="match status" value="1"/>
</dbReference>
<accession>A0A158HJG4</accession>
<keyword evidence="2 7" id="KW-0813">Transport</keyword>
<dbReference type="CDD" id="cd06261">
    <property type="entry name" value="TM_PBP2"/>
    <property type="match status" value="1"/>
</dbReference>
<keyword evidence="3" id="KW-1003">Cell membrane</keyword>
<feature type="transmembrane region" description="Helical" evidence="7">
    <location>
        <begin position="154"/>
        <end position="177"/>
    </location>
</feature>
<feature type="domain" description="ABC transmembrane type-1" evidence="8">
    <location>
        <begin position="88"/>
        <end position="277"/>
    </location>
</feature>
<organism evidence="9 10">
    <name type="scientific">Caballeronia cordobensis</name>
    <name type="common">Burkholderia cordobensis</name>
    <dbReference type="NCBI Taxonomy" id="1353886"/>
    <lineage>
        <taxon>Bacteria</taxon>
        <taxon>Pseudomonadati</taxon>
        <taxon>Pseudomonadota</taxon>
        <taxon>Betaproteobacteria</taxon>
        <taxon>Burkholderiales</taxon>
        <taxon>Burkholderiaceae</taxon>
        <taxon>Caballeronia</taxon>
    </lineage>
</organism>
<sequence length="297" mass="31011">MSSPAASLKPARRNANASWRRYARHPGFMTGLVILAAMVVIAFGAQWIAPYSPVAADMANTLAAPSAAHWFGTDQYGRDVLSRLVWGTGISLQVAFSVMVISIVLGVALGSAAAFFDGWLARVLVALIDILLAFPGFLLALALVAARGSSLSSVIWAIAIAFAPRVAAVMRAVVLTIRPRVFIEASTSIGMARWKILLVHVIPNSLPPVIVVATVGAASAVLGEAGLSYLGLGVQPPAPTWGNVIADGQGFLASHPAISLSAGACIALLVIAFNLLGDGLRDTLDPQMRRRADARTL</sequence>
<dbReference type="InterPro" id="IPR050366">
    <property type="entry name" value="BP-dependent_transpt_permease"/>
</dbReference>
<name>A0A158HJG4_CABCO</name>
<keyword evidence="6 7" id="KW-0472">Membrane</keyword>
<comment type="subcellular location">
    <subcellularLocation>
        <location evidence="1 7">Cell membrane</location>
        <topology evidence="1 7">Multi-pass membrane protein</topology>
    </subcellularLocation>
</comment>
<keyword evidence="10" id="KW-1185">Reference proteome</keyword>
<dbReference type="InterPro" id="IPR035906">
    <property type="entry name" value="MetI-like_sf"/>
</dbReference>
<dbReference type="InterPro" id="IPR000515">
    <property type="entry name" value="MetI-like"/>
</dbReference>
<evidence type="ECO:0000256" key="4">
    <source>
        <dbReference type="ARBA" id="ARBA00022692"/>
    </source>
</evidence>
<dbReference type="Pfam" id="PF00528">
    <property type="entry name" value="BPD_transp_1"/>
    <property type="match status" value="1"/>
</dbReference>
<feature type="transmembrane region" description="Helical" evidence="7">
    <location>
        <begin position="90"/>
        <end position="116"/>
    </location>
</feature>
<dbReference type="GO" id="GO:0005886">
    <property type="term" value="C:plasma membrane"/>
    <property type="evidence" value="ECO:0007669"/>
    <property type="project" value="UniProtKB-SubCell"/>
</dbReference>
<evidence type="ECO:0000259" key="8">
    <source>
        <dbReference type="PROSITE" id="PS50928"/>
    </source>
</evidence>
<feature type="transmembrane region" description="Helical" evidence="7">
    <location>
        <begin position="28"/>
        <end position="49"/>
    </location>
</feature>
<dbReference type="EMBL" id="FCNY02000008">
    <property type="protein sequence ID" value="SAL44101.1"/>
    <property type="molecule type" value="Genomic_DNA"/>
</dbReference>
<evidence type="ECO:0000256" key="5">
    <source>
        <dbReference type="ARBA" id="ARBA00022989"/>
    </source>
</evidence>
<dbReference type="RefSeq" id="WP_045456566.1">
    <property type="nucleotide sequence ID" value="NZ_AP014578.1"/>
</dbReference>
<dbReference type="PANTHER" id="PTHR43386:SF1">
    <property type="entry name" value="D,D-DIPEPTIDE TRANSPORT SYSTEM PERMEASE PROTEIN DDPC-RELATED"/>
    <property type="match status" value="1"/>
</dbReference>
<protein>
    <submittedName>
        <fullName evidence="9">Binding-protein-dependent transport system inner membrane protein</fullName>
    </submittedName>
</protein>
<dbReference type="GO" id="GO:0055085">
    <property type="term" value="P:transmembrane transport"/>
    <property type="evidence" value="ECO:0007669"/>
    <property type="project" value="InterPro"/>
</dbReference>
<reference evidence="10" key="1">
    <citation type="submission" date="2016-01" db="EMBL/GenBank/DDBJ databases">
        <authorList>
            <person name="Peeters C."/>
        </authorList>
    </citation>
    <scope>NUCLEOTIDE SEQUENCE [LARGE SCALE GENOMIC DNA]</scope>
</reference>
<evidence type="ECO:0000313" key="10">
    <source>
        <dbReference type="Proteomes" id="UP000054740"/>
    </source>
</evidence>
<dbReference type="PANTHER" id="PTHR43386">
    <property type="entry name" value="OLIGOPEPTIDE TRANSPORT SYSTEM PERMEASE PROTEIN APPC"/>
    <property type="match status" value="1"/>
</dbReference>
<dbReference type="InterPro" id="IPR025966">
    <property type="entry name" value="OppC_N"/>
</dbReference>
<gene>
    <name evidence="9" type="ORF">AWB70_03359</name>
</gene>